<organism evidence="2 3">
    <name type="scientific">Somion occarium</name>
    <dbReference type="NCBI Taxonomy" id="3059160"/>
    <lineage>
        <taxon>Eukaryota</taxon>
        <taxon>Fungi</taxon>
        <taxon>Dikarya</taxon>
        <taxon>Basidiomycota</taxon>
        <taxon>Agaricomycotina</taxon>
        <taxon>Agaricomycetes</taxon>
        <taxon>Polyporales</taxon>
        <taxon>Cerrenaceae</taxon>
        <taxon>Somion</taxon>
    </lineage>
</organism>
<keyword evidence="3" id="KW-1185">Reference proteome</keyword>
<evidence type="ECO:0000313" key="3">
    <source>
        <dbReference type="Proteomes" id="UP001497453"/>
    </source>
</evidence>
<name>A0ABP1DTZ6_9APHY</name>
<feature type="signal peptide" evidence="1">
    <location>
        <begin position="1"/>
        <end position="27"/>
    </location>
</feature>
<dbReference type="EMBL" id="OZ037949">
    <property type="protein sequence ID" value="CAL1710573.1"/>
    <property type="molecule type" value="Genomic_DNA"/>
</dbReference>
<evidence type="ECO:0000313" key="2">
    <source>
        <dbReference type="EMBL" id="CAL1710573.1"/>
    </source>
</evidence>
<reference evidence="3" key="1">
    <citation type="submission" date="2024-04" db="EMBL/GenBank/DDBJ databases">
        <authorList>
            <person name="Shaw F."/>
            <person name="Minotto A."/>
        </authorList>
    </citation>
    <scope>NUCLEOTIDE SEQUENCE [LARGE SCALE GENOMIC DNA]</scope>
</reference>
<accession>A0ABP1DTZ6</accession>
<dbReference type="Proteomes" id="UP001497453">
    <property type="component" value="Chromosome 6"/>
</dbReference>
<keyword evidence="1" id="KW-0732">Signal</keyword>
<proteinExistence type="predicted"/>
<feature type="chain" id="PRO_5045393392" evidence="1">
    <location>
        <begin position="28"/>
        <end position="213"/>
    </location>
</feature>
<gene>
    <name evidence="2" type="ORF">GFSPODELE1_LOCUS7891</name>
</gene>
<evidence type="ECO:0000256" key="1">
    <source>
        <dbReference type="SAM" id="SignalP"/>
    </source>
</evidence>
<sequence length="213" mass="22575">MRGIRRSQMYTAKLLFVALTYVAVCYGSAISRTATRCPGARVLKTEMIGKVNFTTFECPDHVPADLKAASTGLQQVSTSPNVPRQFQNCAGGAADAQCQCAELCNLPFCTGSRAVAPLQSDCQAIANEFSTVPGSFFVASGNGVSATVGSCEAVWINESTGQLEYCFENFGSLATVTFTNCVIVDGGGQGGCIADNFLWFFEFLIPGNTILIP</sequence>
<protein>
    <submittedName>
        <fullName evidence="2">Uncharacterized protein</fullName>
    </submittedName>
</protein>